<evidence type="ECO:0000313" key="2">
    <source>
        <dbReference type="Proteomes" id="UP000183832"/>
    </source>
</evidence>
<dbReference type="AlphaFoldDB" id="A0A1J1IAW0"/>
<evidence type="ECO:0000313" key="1">
    <source>
        <dbReference type="EMBL" id="CRK97423.1"/>
    </source>
</evidence>
<keyword evidence="2" id="KW-1185">Reference proteome</keyword>
<protein>
    <submittedName>
        <fullName evidence="1">CLUMA_CG010812, isoform A</fullName>
    </submittedName>
</protein>
<gene>
    <name evidence="1" type="ORF">CLUMA_CG010812</name>
</gene>
<name>A0A1J1IAW0_9DIPT</name>
<dbReference type="Proteomes" id="UP000183832">
    <property type="component" value="Unassembled WGS sequence"/>
</dbReference>
<reference evidence="1 2" key="1">
    <citation type="submission" date="2015-04" db="EMBL/GenBank/DDBJ databases">
        <authorList>
            <person name="Syromyatnikov M.Y."/>
            <person name="Popov V.N."/>
        </authorList>
    </citation>
    <scope>NUCLEOTIDE SEQUENCE [LARGE SCALE GENOMIC DNA]</scope>
</reference>
<accession>A0A1J1IAW0</accession>
<proteinExistence type="predicted"/>
<sequence>MCVLLREKAKHQEKGLEHVKTQQIKRDLKNRHVFPRKSISSVAASGAFSFPARSSFHLYKSLPSPLHLRHIPKGLPKVDQKSRAKLKSKKSLFHAPKMEFSSHSMLECYMFDPPSYHCKSQSNVET</sequence>
<dbReference type="EMBL" id="CVRI01000047">
    <property type="protein sequence ID" value="CRK97423.1"/>
    <property type="molecule type" value="Genomic_DNA"/>
</dbReference>
<organism evidence="1 2">
    <name type="scientific">Clunio marinus</name>
    <dbReference type="NCBI Taxonomy" id="568069"/>
    <lineage>
        <taxon>Eukaryota</taxon>
        <taxon>Metazoa</taxon>
        <taxon>Ecdysozoa</taxon>
        <taxon>Arthropoda</taxon>
        <taxon>Hexapoda</taxon>
        <taxon>Insecta</taxon>
        <taxon>Pterygota</taxon>
        <taxon>Neoptera</taxon>
        <taxon>Endopterygota</taxon>
        <taxon>Diptera</taxon>
        <taxon>Nematocera</taxon>
        <taxon>Chironomoidea</taxon>
        <taxon>Chironomidae</taxon>
        <taxon>Clunio</taxon>
    </lineage>
</organism>